<evidence type="ECO:0000256" key="3">
    <source>
        <dbReference type="ARBA" id="ARBA00022989"/>
    </source>
</evidence>
<evidence type="ECO:0008006" key="7">
    <source>
        <dbReference type="Google" id="ProtNLM"/>
    </source>
</evidence>
<keyword evidence="2" id="KW-0812">Transmembrane</keyword>
<proteinExistence type="predicted"/>
<dbReference type="Gene3D" id="1.50.40.10">
    <property type="entry name" value="Mitochondrial carrier domain"/>
    <property type="match status" value="1"/>
</dbReference>
<dbReference type="EMBL" id="MCGO01000022">
    <property type="protein sequence ID" value="ORY44397.1"/>
    <property type="molecule type" value="Genomic_DNA"/>
</dbReference>
<dbReference type="SUPFAM" id="SSF103506">
    <property type="entry name" value="Mitochondrial carrier"/>
    <property type="match status" value="1"/>
</dbReference>
<sequence length="207" mass="23056">MLDDTLVPVTTTILQNVAPTSNHALEATVLTSLLTRILLTPLSITRTRLQLDPTLSTKQALKDLQTTTTSSSWSSVYNPLVLVPHIASEISVTAIQRVTPWLLTSVCGIDRETTPVLYRVLKAGVYVLFSFAFVMPLETVSRRMEWQVSQSSKEGVRAIVRTNRKEYTGCVIVWNGLSLRKGRRGKECLELGRDFGEGGELKCWDAF</sequence>
<dbReference type="GO" id="GO:0016020">
    <property type="term" value="C:membrane"/>
    <property type="evidence" value="ECO:0007669"/>
    <property type="project" value="UniProtKB-SubCell"/>
</dbReference>
<reference evidence="5 6" key="1">
    <citation type="submission" date="2016-07" db="EMBL/GenBank/DDBJ databases">
        <title>Pervasive Adenine N6-methylation of Active Genes in Fungi.</title>
        <authorList>
            <consortium name="DOE Joint Genome Institute"/>
            <person name="Mondo S.J."/>
            <person name="Dannebaum R.O."/>
            <person name="Kuo R.C."/>
            <person name="Labutti K."/>
            <person name="Haridas S."/>
            <person name="Kuo A."/>
            <person name="Salamov A."/>
            <person name="Ahrendt S.R."/>
            <person name="Lipzen A."/>
            <person name="Sullivan W."/>
            <person name="Andreopoulos W.B."/>
            <person name="Clum A."/>
            <person name="Lindquist E."/>
            <person name="Daum C."/>
            <person name="Ramamoorthy G.K."/>
            <person name="Gryganskyi A."/>
            <person name="Culley D."/>
            <person name="Magnuson J.K."/>
            <person name="James T.Y."/>
            <person name="O'Malley M.A."/>
            <person name="Stajich J.E."/>
            <person name="Spatafora J.W."/>
            <person name="Visel A."/>
            <person name="Grigoriev I.V."/>
        </authorList>
    </citation>
    <scope>NUCLEOTIDE SEQUENCE [LARGE SCALE GENOMIC DNA]</scope>
    <source>
        <strain evidence="5 6">JEL800</strain>
    </source>
</reference>
<gene>
    <name evidence="5" type="ORF">BCR33DRAFT_220497</name>
</gene>
<keyword evidence="3" id="KW-1133">Transmembrane helix</keyword>
<accession>A0A1Y2CBY2</accession>
<comment type="subcellular location">
    <subcellularLocation>
        <location evidence="1">Membrane</location>
    </subcellularLocation>
</comment>
<dbReference type="AlphaFoldDB" id="A0A1Y2CBY2"/>
<comment type="caution">
    <text evidence="5">The sequence shown here is derived from an EMBL/GenBank/DDBJ whole genome shotgun (WGS) entry which is preliminary data.</text>
</comment>
<evidence type="ECO:0000256" key="2">
    <source>
        <dbReference type="ARBA" id="ARBA00022692"/>
    </source>
</evidence>
<organism evidence="5 6">
    <name type="scientific">Rhizoclosmatium globosum</name>
    <dbReference type="NCBI Taxonomy" id="329046"/>
    <lineage>
        <taxon>Eukaryota</taxon>
        <taxon>Fungi</taxon>
        <taxon>Fungi incertae sedis</taxon>
        <taxon>Chytridiomycota</taxon>
        <taxon>Chytridiomycota incertae sedis</taxon>
        <taxon>Chytridiomycetes</taxon>
        <taxon>Chytridiales</taxon>
        <taxon>Chytriomycetaceae</taxon>
        <taxon>Rhizoclosmatium</taxon>
    </lineage>
</organism>
<dbReference type="InterPro" id="IPR023395">
    <property type="entry name" value="MCP_dom_sf"/>
</dbReference>
<protein>
    <recommendedName>
        <fullName evidence="7">Mitochondrial carrier</fullName>
    </recommendedName>
</protein>
<dbReference type="Proteomes" id="UP000193642">
    <property type="component" value="Unassembled WGS sequence"/>
</dbReference>
<evidence type="ECO:0000313" key="6">
    <source>
        <dbReference type="Proteomes" id="UP000193642"/>
    </source>
</evidence>
<evidence type="ECO:0000256" key="4">
    <source>
        <dbReference type="ARBA" id="ARBA00023136"/>
    </source>
</evidence>
<evidence type="ECO:0000313" key="5">
    <source>
        <dbReference type="EMBL" id="ORY44397.1"/>
    </source>
</evidence>
<keyword evidence="6" id="KW-1185">Reference proteome</keyword>
<evidence type="ECO:0000256" key="1">
    <source>
        <dbReference type="ARBA" id="ARBA00004370"/>
    </source>
</evidence>
<name>A0A1Y2CBY2_9FUNG</name>
<keyword evidence="4" id="KW-0472">Membrane</keyword>